<evidence type="ECO:0000256" key="1">
    <source>
        <dbReference type="SAM" id="Phobius"/>
    </source>
</evidence>
<keyword evidence="2" id="KW-0378">Hydrolase</keyword>
<name>A0A7W5AHP5_9ACTN</name>
<accession>A0A7W5AHP5</accession>
<dbReference type="RefSeq" id="WP_183221924.1">
    <property type="nucleotide sequence ID" value="NZ_BMPW01000007.1"/>
</dbReference>
<evidence type="ECO:0000313" key="2">
    <source>
        <dbReference type="EMBL" id="MBB3096482.1"/>
    </source>
</evidence>
<keyword evidence="1" id="KW-0812">Transmembrane</keyword>
<sequence length="177" mass="17848">MLTATVVFLVIGGVAVAVLALALLGGELLHFGHPEAAGPVSLEVVAGFVGAFGFAGAAASELLGARTPAVVAVSMLIGALAAVPAAWLAWRLSRAARNMRTDATPQRAHLVGSLGVVVTPVPAGTGYGEVRVRLGGQPVKLYARAERAIPAGAQIFVIEAPSETSVVVEETPHSGKA</sequence>
<proteinExistence type="predicted"/>
<keyword evidence="1" id="KW-1133">Transmembrane helix</keyword>
<dbReference type="GO" id="GO:0008233">
    <property type="term" value="F:peptidase activity"/>
    <property type="evidence" value="ECO:0007669"/>
    <property type="project" value="UniProtKB-KW"/>
</dbReference>
<organism evidence="2 3">
    <name type="scientific">Actinoplanes campanulatus</name>
    <dbReference type="NCBI Taxonomy" id="113559"/>
    <lineage>
        <taxon>Bacteria</taxon>
        <taxon>Bacillati</taxon>
        <taxon>Actinomycetota</taxon>
        <taxon>Actinomycetes</taxon>
        <taxon>Micromonosporales</taxon>
        <taxon>Micromonosporaceae</taxon>
        <taxon>Actinoplanes</taxon>
    </lineage>
</organism>
<dbReference type="AlphaFoldDB" id="A0A7W5AHP5"/>
<keyword evidence="2" id="KW-0645">Protease</keyword>
<feature type="transmembrane region" description="Helical" evidence="1">
    <location>
        <begin position="36"/>
        <end position="57"/>
    </location>
</feature>
<keyword evidence="1" id="KW-0472">Membrane</keyword>
<feature type="transmembrane region" description="Helical" evidence="1">
    <location>
        <begin position="69"/>
        <end position="90"/>
    </location>
</feature>
<protein>
    <submittedName>
        <fullName evidence="2">Membrane protein implicated in regulation of membrane protease activity</fullName>
    </submittedName>
</protein>
<dbReference type="GO" id="GO:0006508">
    <property type="term" value="P:proteolysis"/>
    <property type="evidence" value="ECO:0007669"/>
    <property type="project" value="UniProtKB-KW"/>
</dbReference>
<dbReference type="EMBL" id="JACHXF010000008">
    <property type="protein sequence ID" value="MBB3096482.1"/>
    <property type="molecule type" value="Genomic_DNA"/>
</dbReference>
<keyword evidence="3" id="KW-1185">Reference proteome</keyword>
<evidence type="ECO:0000313" key="3">
    <source>
        <dbReference type="Proteomes" id="UP000590749"/>
    </source>
</evidence>
<comment type="caution">
    <text evidence="2">The sequence shown here is derived from an EMBL/GenBank/DDBJ whole genome shotgun (WGS) entry which is preliminary data.</text>
</comment>
<dbReference type="Gene3D" id="2.40.50.140">
    <property type="entry name" value="Nucleic acid-binding proteins"/>
    <property type="match status" value="1"/>
</dbReference>
<dbReference type="Proteomes" id="UP000590749">
    <property type="component" value="Unassembled WGS sequence"/>
</dbReference>
<gene>
    <name evidence="2" type="ORF">FHR83_004152</name>
</gene>
<dbReference type="InterPro" id="IPR012340">
    <property type="entry name" value="NA-bd_OB-fold"/>
</dbReference>
<reference evidence="2 3" key="1">
    <citation type="submission" date="2020-08" db="EMBL/GenBank/DDBJ databases">
        <title>Genomic Encyclopedia of Type Strains, Phase III (KMG-III): the genomes of soil and plant-associated and newly described type strains.</title>
        <authorList>
            <person name="Whitman W."/>
        </authorList>
    </citation>
    <scope>NUCLEOTIDE SEQUENCE [LARGE SCALE GENOMIC DNA]</scope>
    <source>
        <strain evidence="2 3">CECT 3287</strain>
    </source>
</reference>
<feature type="transmembrane region" description="Helical" evidence="1">
    <location>
        <begin position="6"/>
        <end position="24"/>
    </location>
</feature>